<sequence>MAFRSLFRLERCKQNVLFALSAVRKSEKRDLQYFLPGSLKHCAAAYCTTPGESEVICEYRNGLPVLLVPLPSMREHCQFTLKPVTETVGDFLNHLKREDGGVERAGIYNRDGVKIAKSTSIDVLMRNPFTLKINDDAFRVDPPELEKLVSEDARTMADVKSMIYQLYSTLHVEQHQLEKEKDLRGQLENLKVEIEPLEKLRLDLDQKAARNANWWVWGGLGYMGLQFGLLARLTWWEYSWDIVEPITYFVTYGGLIVLYGYFVLTRQDYTNLDARDRQYLVNFHKNAKKKKMDIEKYNDLRDQIAQLEQDLRRLRDPLTLHLPITPPPAQASKEEEE</sequence>
<dbReference type="InterPro" id="IPR006769">
    <property type="entry name" value="MCU_C"/>
</dbReference>
<dbReference type="PANTHER" id="PTHR13462">
    <property type="entry name" value="CALCIUM UNIPORTER PROTEIN, MITOCHONDRIAL"/>
    <property type="match status" value="1"/>
</dbReference>
<comment type="function">
    <text evidence="15">Mitochondrial inner membrane calcium uniporter that mediates calcium uptake into mitochondria. Mitochondrial calcium homeostasis plays key roles in cellular physiology and regulates cell bioenergetics, cytoplasmic calcium signals and activation of cell death pathways.</text>
</comment>
<name>A0A914ADE3_PATMI</name>
<dbReference type="GO" id="GO:0005262">
    <property type="term" value="F:calcium channel activity"/>
    <property type="evidence" value="ECO:0007669"/>
    <property type="project" value="UniProtKB-UniRule"/>
</dbReference>
<keyword evidence="12 15" id="KW-0472">Membrane</keyword>
<keyword evidence="13 15" id="KW-0407">Ion channel</keyword>
<keyword evidence="9 15" id="KW-1133">Transmembrane helix</keyword>
<feature type="coiled-coil region" evidence="16">
    <location>
        <begin position="290"/>
        <end position="317"/>
    </location>
</feature>
<reference evidence="18" key="1">
    <citation type="submission" date="2022-11" db="UniProtKB">
        <authorList>
            <consortium name="EnsemblMetazoa"/>
        </authorList>
    </citation>
    <scope>IDENTIFICATION</scope>
</reference>
<evidence type="ECO:0000256" key="12">
    <source>
        <dbReference type="ARBA" id="ARBA00023136"/>
    </source>
</evidence>
<feature type="transmembrane region" description="Helical" evidence="15">
    <location>
        <begin position="214"/>
        <end position="234"/>
    </location>
</feature>
<evidence type="ECO:0000256" key="10">
    <source>
        <dbReference type="ARBA" id="ARBA00023065"/>
    </source>
</evidence>
<evidence type="ECO:0000256" key="6">
    <source>
        <dbReference type="ARBA" id="ARBA00022692"/>
    </source>
</evidence>
<dbReference type="GO" id="GO:0015292">
    <property type="term" value="F:uniporter activity"/>
    <property type="evidence" value="ECO:0007669"/>
    <property type="project" value="UniProtKB-UniRule"/>
</dbReference>
<dbReference type="GO" id="GO:0036444">
    <property type="term" value="P:calcium import into the mitochondrion"/>
    <property type="evidence" value="ECO:0007669"/>
    <property type="project" value="TreeGrafter"/>
</dbReference>
<keyword evidence="5 15" id="KW-0107">Calcium channel</keyword>
<dbReference type="OrthoDB" id="278338at2759"/>
<dbReference type="Proteomes" id="UP000887568">
    <property type="component" value="Unplaced"/>
</dbReference>
<comment type="similarity">
    <text evidence="2 15">Belongs to the MCU (TC 1.A.77) family.</text>
</comment>
<dbReference type="GO" id="GO:1990246">
    <property type="term" value="C:uniplex complex"/>
    <property type="evidence" value="ECO:0007669"/>
    <property type="project" value="TreeGrafter"/>
</dbReference>
<keyword evidence="8 15" id="KW-0106">Calcium</keyword>
<keyword evidence="3 15" id="KW-0813">Transport</keyword>
<evidence type="ECO:0000256" key="5">
    <source>
        <dbReference type="ARBA" id="ARBA00022673"/>
    </source>
</evidence>
<dbReference type="Pfam" id="PF04678">
    <property type="entry name" value="MCU"/>
    <property type="match status" value="1"/>
</dbReference>
<dbReference type="AlphaFoldDB" id="A0A914ADE3"/>
<dbReference type="RefSeq" id="XP_038061506.1">
    <property type="nucleotide sequence ID" value="XM_038205578.1"/>
</dbReference>
<dbReference type="OMA" id="DDIYVEY"/>
<dbReference type="GeneID" id="119732164"/>
<keyword evidence="6 15" id="KW-0812">Transmembrane</keyword>
<keyword evidence="19" id="KW-1185">Reference proteome</keyword>
<evidence type="ECO:0000256" key="2">
    <source>
        <dbReference type="ARBA" id="ARBA00005653"/>
    </source>
</evidence>
<feature type="transmembrane region" description="Helical" evidence="15">
    <location>
        <begin position="246"/>
        <end position="264"/>
    </location>
</feature>
<keyword evidence="16" id="KW-0175">Coiled coil</keyword>
<dbReference type="PANTHER" id="PTHR13462:SF10">
    <property type="entry name" value="CALCIUM UNIPORTER PROTEIN, MITOCHONDRIAL"/>
    <property type="match status" value="1"/>
</dbReference>
<feature type="domain" description="Calcium uniporter protein C-terminal" evidence="17">
    <location>
        <begin position="98"/>
        <end position="300"/>
    </location>
</feature>
<dbReference type="EnsemblMetazoa" id="XM_038205578.1">
    <property type="protein sequence ID" value="XP_038061506.1"/>
    <property type="gene ID" value="LOC119732164"/>
</dbReference>
<organism evidence="18 19">
    <name type="scientific">Patiria miniata</name>
    <name type="common">Bat star</name>
    <name type="synonym">Asterina miniata</name>
    <dbReference type="NCBI Taxonomy" id="46514"/>
    <lineage>
        <taxon>Eukaryota</taxon>
        <taxon>Metazoa</taxon>
        <taxon>Echinodermata</taxon>
        <taxon>Eleutherozoa</taxon>
        <taxon>Asterozoa</taxon>
        <taxon>Asteroidea</taxon>
        <taxon>Valvatacea</taxon>
        <taxon>Valvatida</taxon>
        <taxon>Asterinidae</taxon>
        <taxon>Patiria</taxon>
    </lineage>
</organism>
<keyword evidence="10 15" id="KW-0406">Ion transport</keyword>
<evidence type="ECO:0000259" key="17">
    <source>
        <dbReference type="Pfam" id="PF04678"/>
    </source>
</evidence>
<protein>
    <recommendedName>
        <fullName evidence="15">Calcium uniporter protein</fullName>
    </recommendedName>
</protein>
<feature type="coiled-coil region" evidence="16">
    <location>
        <begin position="180"/>
        <end position="207"/>
    </location>
</feature>
<dbReference type="InterPro" id="IPR039055">
    <property type="entry name" value="MCU_fam"/>
</dbReference>
<proteinExistence type="inferred from homology"/>
<evidence type="ECO:0000256" key="4">
    <source>
        <dbReference type="ARBA" id="ARBA00022568"/>
    </source>
</evidence>
<evidence type="ECO:0000256" key="16">
    <source>
        <dbReference type="SAM" id="Coils"/>
    </source>
</evidence>
<evidence type="ECO:0000256" key="3">
    <source>
        <dbReference type="ARBA" id="ARBA00022448"/>
    </source>
</evidence>
<comment type="domain">
    <text evidence="15">The selectivity filter, in which calcium ions are arranged in single file, is composed of two acidic rings separated by one helical turn along the central axis of the channel pore.</text>
</comment>
<evidence type="ECO:0000256" key="14">
    <source>
        <dbReference type="ARBA" id="ARBA00036634"/>
    </source>
</evidence>
<evidence type="ECO:0000256" key="1">
    <source>
        <dbReference type="ARBA" id="ARBA00004448"/>
    </source>
</evidence>
<keyword evidence="4 15" id="KW-0109">Calcium transport</keyword>
<keyword evidence="11 15" id="KW-0496">Mitochondrion</keyword>
<comment type="subcellular location">
    <subcellularLocation>
        <location evidence="1 15">Mitochondrion inner membrane</location>
        <topology evidence="1 15">Multi-pass membrane protein</topology>
    </subcellularLocation>
</comment>
<evidence type="ECO:0000313" key="19">
    <source>
        <dbReference type="Proteomes" id="UP000887568"/>
    </source>
</evidence>
<dbReference type="GO" id="GO:0051560">
    <property type="term" value="P:mitochondrial calcium ion homeostasis"/>
    <property type="evidence" value="ECO:0007669"/>
    <property type="project" value="UniProtKB-UniRule"/>
</dbReference>
<evidence type="ECO:0000256" key="15">
    <source>
        <dbReference type="RuleBase" id="RU367035"/>
    </source>
</evidence>
<evidence type="ECO:0000256" key="11">
    <source>
        <dbReference type="ARBA" id="ARBA00023128"/>
    </source>
</evidence>
<comment type="catalytic activity">
    <reaction evidence="14">
        <text>Ca(2+)(in) = Ca(2+)(out)</text>
        <dbReference type="Rhea" id="RHEA:29671"/>
        <dbReference type="ChEBI" id="CHEBI:29108"/>
    </reaction>
</comment>
<accession>A0A914ADE3</accession>
<evidence type="ECO:0000256" key="7">
    <source>
        <dbReference type="ARBA" id="ARBA00022792"/>
    </source>
</evidence>
<evidence type="ECO:0000313" key="18">
    <source>
        <dbReference type="EnsemblMetazoa" id="XP_038061506.1"/>
    </source>
</evidence>
<evidence type="ECO:0000256" key="8">
    <source>
        <dbReference type="ARBA" id="ARBA00022837"/>
    </source>
</evidence>
<keyword evidence="7 15" id="KW-0999">Mitochondrion inner membrane</keyword>
<evidence type="ECO:0000256" key="9">
    <source>
        <dbReference type="ARBA" id="ARBA00022989"/>
    </source>
</evidence>
<evidence type="ECO:0000256" key="13">
    <source>
        <dbReference type="ARBA" id="ARBA00023303"/>
    </source>
</evidence>